<protein>
    <submittedName>
        <fullName evidence="1">Uncharacterized protein</fullName>
    </submittedName>
</protein>
<feature type="non-terminal residue" evidence="1">
    <location>
        <position position="1"/>
    </location>
</feature>
<reference evidence="1 2" key="1">
    <citation type="journal article" date="2019" name="Sci. Rep.">
        <title>Orb-weaving spider Araneus ventricosus genome elucidates the spidroin gene catalogue.</title>
        <authorList>
            <person name="Kono N."/>
            <person name="Nakamura H."/>
            <person name="Ohtoshi R."/>
            <person name="Moran D.A.P."/>
            <person name="Shinohara A."/>
            <person name="Yoshida Y."/>
            <person name="Fujiwara M."/>
            <person name="Mori M."/>
            <person name="Tomita M."/>
            <person name="Arakawa K."/>
        </authorList>
    </citation>
    <scope>NUCLEOTIDE SEQUENCE [LARGE SCALE GENOMIC DNA]</scope>
</reference>
<keyword evidence="2" id="KW-1185">Reference proteome</keyword>
<evidence type="ECO:0000313" key="2">
    <source>
        <dbReference type="Proteomes" id="UP000499080"/>
    </source>
</evidence>
<dbReference type="Proteomes" id="UP000499080">
    <property type="component" value="Unassembled WGS sequence"/>
</dbReference>
<organism evidence="1 2">
    <name type="scientific">Araneus ventricosus</name>
    <name type="common">Orbweaver spider</name>
    <name type="synonym">Epeira ventricosa</name>
    <dbReference type="NCBI Taxonomy" id="182803"/>
    <lineage>
        <taxon>Eukaryota</taxon>
        <taxon>Metazoa</taxon>
        <taxon>Ecdysozoa</taxon>
        <taxon>Arthropoda</taxon>
        <taxon>Chelicerata</taxon>
        <taxon>Arachnida</taxon>
        <taxon>Araneae</taxon>
        <taxon>Araneomorphae</taxon>
        <taxon>Entelegynae</taxon>
        <taxon>Araneoidea</taxon>
        <taxon>Araneidae</taxon>
        <taxon>Araneus</taxon>
    </lineage>
</organism>
<name>A0A4Y2FID6_ARAVE</name>
<gene>
    <name evidence="1" type="ORF">AVEN_140775_1</name>
</gene>
<comment type="caution">
    <text evidence="1">The sequence shown here is derived from an EMBL/GenBank/DDBJ whole genome shotgun (WGS) entry which is preliminary data.</text>
</comment>
<proteinExistence type="predicted"/>
<dbReference type="EMBL" id="BGPR01173845">
    <property type="protein sequence ID" value="GBM40195.1"/>
    <property type="molecule type" value="Genomic_DNA"/>
</dbReference>
<accession>A0A4Y2FID6</accession>
<sequence>LGEESEYQTLKKQSLNREKFPLRKKNPLFRKPVEDVL</sequence>
<dbReference type="AlphaFoldDB" id="A0A4Y2FID6"/>
<evidence type="ECO:0000313" key="1">
    <source>
        <dbReference type="EMBL" id="GBM40195.1"/>
    </source>
</evidence>